<accession>A0ABS8YTG1</accession>
<evidence type="ECO:0000313" key="10">
    <source>
        <dbReference type="Proteomes" id="UP001521181"/>
    </source>
</evidence>
<comment type="subcellular location">
    <subcellularLocation>
        <location evidence="7">Cell inner membrane</location>
        <topology evidence="7">Multi-pass membrane protein</topology>
    </subcellularLocation>
    <subcellularLocation>
        <location evidence="1">Cell membrane</location>
        <topology evidence="1">Multi-pass membrane protein</topology>
    </subcellularLocation>
</comment>
<feature type="transmembrane region" description="Helical" evidence="7">
    <location>
        <begin position="128"/>
        <end position="152"/>
    </location>
</feature>
<keyword evidence="4 7" id="KW-0812">Transmembrane</keyword>
<evidence type="ECO:0000256" key="3">
    <source>
        <dbReference type="ARBA" id="ARBA00022475"/>
    </source>
</evidence>
<comment type="subunit">
    <text evidence="7">The complex comprises the extracytoplasmic solute receptor protein and the two transmembrane proteins.</text>
</comment>
<evidence type="ECO:0000313" key="9">
    <source>
        <dbReference type="EMBL" id="MCE5973152.1"/>
    </source>
</evidence>
<keyword evidence="2 7" id="KW-0813">Transport</keyword>
<dbReference type="Pfam" id="PF04290">
    <property type="entry name" value="DctQ"/>
    <property type="match status" value="1"/>
</dbReference>
<comment type="caution">
    <text evidence="7">Lacks conserved residue(s) required for the propagation of feature annotation.</text>
</comment>
<dbReference type="Proteomes" id="UP001521181">
    <property type="component" value="Unassembled WGS sequence"/>
</dbReference>
<evidence type="ECO:0000256" key="7">
    <source>
        <dbReference type="RuleBase" id="RU369079"/>
    </source>
</evidence>
<comment type="function">
    <text evidence="7">Part of the tripartite ATP-independent periplasmic (TRAP) transport system.</text>
</comment>
<proteinExistence type="inferred from homology"/>
<sequence length="161" mass="16772">MMLKTNPLISIALLSAAAGCFLLGIGVTVTDVVLRKVAGINVPGAIELTSFSIGFGALLSMPVCYALRSHVTAKLLSELKPGLFLKPLGRVGAVTSVIFAAVLVWIMGENAISKFGSPQTSADLGLPMPVLLSVTAITLGAAFFAACVGLWLEWRRAGGWE</sequence>
<gene>
    <name evidence="9" type="ORF">LZA78_06650</name>
</gene>
<evidence type="ECO:0000256" key="4">
    <source>
        <dbReference type="ARBA" id="ARBA00022692"/>
    </source>
</evidence>
<evidence type="ECO:0000256" key="1">
    <source>
        <dbReference type="ARBA" id="ARBA00004651"/>
    </source>
</evidence>
<feature type="transmembrane region" description="Helical" evidence="7">
    <location>
        <begin position="46"/>
        <end position="67"/>
    </location>
</feature>
<protein>
    <recommendedName>
        <fullName evidence="7">TRAP transporter small permease protein</fullName>
    </recommendedName>
</protein>
<evidence type="ECO:0000256" key="5">
    <source>
        <dbReference type="ARBA" id="ARBA00022989"/>
    </source>
</evidence>
<keyword evidence="6 7" id="KW-0472">Membrane</keyword>
<comment type="similarity">
    <text evidence="7">Belongs to the TRAP transporter small permease family.</text>
</comment>
<comment type="caution">
    <text evidence="9">The sequence shown here is derived from an EMBL/GenBank/DDBJ whole genome shotgun (WGS) entry which is preliminary data.</text>
</comment>
<dbReference type="RefSeq" id="WP_233676156.1">
    <property type="nucleotide sequence ID" value="NZ_JAJUOS010000004.1"/>
</dbReference>
<keyword evidence="5 7" id="KW-1133">Transmembrane helix</keyword>
<reference evidence="9 10" key="1">
    <citation type="submission" date="2021-12" db="EMBL/GenBank/DDBJ databases">
        <title>Sinirhodobacter sp. WL0062 is a bacterium isolated from seawater.</title>
        <authorList>
            <person name="Wang L."/>
            <person name="He W."/>
            <person name="Zhang D.-F."/>
        </authorList>
    </citation>
    <scope>NUCLEOTIDE SEQUENCE [LARGE SCALE GENOMIC DNA]</scope>
    <source>
        <strain evidence="9 10">WL0062</strain>
    </source>
</reference>
<keyword evidence="7" id="KW-0997">Cell inner membrane</keyword>
<dbReference type="EMBL" id="JAJUOS010000004">
    <property type="protein sequence ID" value="MCE5973152.1"/>
    <property type="molecule type" value="Genomic_DNA"/>
</dbReference>
<keyword evidence="3" id="KW-1003">Cell membrane</keyword>
<feature type="domain" description="Tripartite ATP-independent periplasmic transporters DctQ component" evidence="8">
    <location>
        <begin position="25"/>
        <end position="155"/>
    </location>
</feature>
<keyword evidence="10" id="KW-1185">Reference proteome</keyword>
<evidence type="ECO:0000259" key="8">
    <source>
        <dbReference type="Pfam" id="PF04290"/>
    </source>
</evidence>
<dbReference type="PROSITE" id="PS51257">
    <property type="entry name" value="PROKAR_LIPOPROTEIN"/>
    <property type="match status" value="1"/>
</dbReference>
<dbReference type="InterPro" id="IPR055348">
    <property type="entry name" value="DctQ"/>
</dbReference>
<feature type="transmembrane region" description="Helical" evidence="7">
    <location>
        <begin position="88"/>
        <end position="108"/>
    </location>
</feature>
<evidence type="ECO:0000256" key="2">
    <source>
        <dbReference type="ARBA" id="ARBA00022448"/>
    </source>
</evidence>
<organism evidence="9 10">
    <name type="scientific">Rhodobacter flavimaris</name>
    <dbReference type="NCBI Taxonomy" id="2907145"/>
    <lineage>
        <taxon>Bacteria</taxon>
        <taxon>Pseudomonadati</taxon>
        <taxon>Pseudomonadota</taxon>
        <taxon>Alphaproteobacteria</taxon>
        <taxon>Rhodobacterales</taxon>
        <taxon>Rhodobacter group</taxon>
        <taxon>Rhodobacter</taxon>
    </lineage>
</organism>
<name>A0ABS8YTG1_9RHOB</name>
<evidence type="ECO:0000256" key="6">
    <source>
        <dbReference type="ARBA" id="ARBA00023136"/>
    </source>
</evidence>